<keyword evidence="9" id="KW-1185">Reference proteome</keyword>
<dbReference type="PROSITE" id="PS00388">
    <property type="entry name" value="PROTEASOME_ALPHA_1"/>
    <property type="match status" value="1"/>
</dbReference>
<accession>A0AAV9IPP6</accession>
<dbReference type="PROSITE" id="PS51475">
    <property type="entry name" value="PROTEASOME_ALPHA_2"/>
    <property type="match status" value="1"/>
</dbReference>
<dbReference type="SMART" id="SM00948">
    <property type="entry name" value="Proteasome_A_N"/>
    <property type="match status" value="1"/>
</dbReference>
<dbReference type="FunFam" id="3.60.20.10:FF:000007">
    <property type="entry name" value="Proteasome subunit alpha type"/>
    <property type="match status" value="1"/>
</dbReference>
<dbReference type="InterPro" id="IPR023332">
    <property type="entry name" value="Proteasome_alpha-type"/>
</dbReference>
<evidence type="ECO:0000256" key="1">
    <source>
        <dbReference type="ARBA" id="ARBA00002000"/>
    </source>
</evidence>
<feature type="domain" description="Proteasome alpha-type subunits" evidence="7">
    <location>
        <begin position="8"/>
        <end position="30"/>
    </location>
</feature>
<comment type="subunit">
    <text evidence="6">The 26S proteasome consists of a 20S proteasome core and two 19S regulatory subunits.</text>
</comment>
<dbReference type="InterPro" id="IPR050115">
    <property type="entry name" value="Proteasome_alpha"/>
</dbReference>
<gene>
    <name evidence="8" type="ORF">CDCA_CDCA01G0085</name>
</gene>
<evidence type="ECO:0000256" key="2">
    <source>
        <dbReference type="ARBA" id="ARBA00022490"/>
    </source>
</evidence>
<comment type="similarity">
    <text evidence="5 6">Belongs to the peptidase T1A family.</text>
</comment>
<dbReference type="Pfam" id="PF00227">
    <property type="entry name" value="Proteasome"/>
    <property type="match status" value="1"/>
</dbReference>
<dbReference type="Proteomes" id="UP001301350">
    <property type="component" value="Unassembled WGS sequence"/>
</dbReference>
<dbReference type="AlphaFoldDB" id="A0AAV9IPP6"/>
<dbReference type="EMBL" id="JANCYW010000001">
    <property type="protein sequence ID" value="KAK4534060.1"/>
    <property type="molecule type" value="Genomic_DNA"/>
</dbReference>
<evidence type="ECO:0000256" key="5">
    <source>
        <dbReference type="PROSITE-ProRule" id="PRU00808"/>
    </source>
</evidence>
<proteinExistence type="inferred from homology"/>
<dbReference type="GO" id="GO:0005634">
    <property type="term" value="C:nucleus"/>
    <property type="evidence" value="ECO:0007669"/>
    <property type="project" value="UniProtKB-SubCell"/>
</dbReference>
<comment type="caution">
    <text evidence="8">The sequence shown here is derived from an EMBL/GenBank/DDBJ whole genome shotgun (WGS) entry which is preliminary data.</text>
</comment>
<evidence type="ECO:0000313" key="8">
    <source>
        <dbReference type="EMBL" id="KAK4534060.1"/>
    </source>
</evidence>
<keyword evidence="2 6" id="KW-0963">Cytoplasm</keyword>
<dbReference type="Gene3D" id="3.60.20.10">
    <property type="entry name" value="Glutamine Phosphoribosylpyrophosphate, subunit 1, domain 1"/>
    <property type="match status" value="1"/>
</dbReference>
<dbReference type="InterPro" id="IPR029055">
    <property type="entry name" value="Ntn_hydrolases_N"/>
</dbReference>
<keyword evidence="3 5" id="KW-0647">Proteasome</keyword>
<dbReference type="GO" id="GO:0005737">
    <property type="term" value="C:cytoplasm"/>
    <property type="evidence" value="ECO:0007669"/>
    <property type="project" value="UniProtKB-SubCell"/>
</dbReference>
<dbReference type="SUPFAM" id="SSF56235">
    <property type="entry name" value="N-terminal nucleophile aminohydrolases (Ntn hydrolases)"/>
    <property type="match status" value="1"/>
</dbReference>
<dbReference type="PANTHER" id="PTHR11599">
    <property type="entry name" value="PROTEASOME SUBUNIT ALPHA/BETA"/>
    <property type="match status" value="1"/>
</dbReference>
<sequence length="243" mass="26452">MAGVGSGYDLSTTTFSPEGRVFQLEYANKAVELSGTVVGVVCRDAVVLAVENVLPHRFVVSGTLRRVHTVDRHVAIAVGGMGPDGRHLVARARSEAENYRAVYGEAIPARVLADRVAGYAHLYSLYWHVRPFGCTAVIGAWDAVVGAVLYAVEPDGSVYKYRAYAHGKGRTAVRTELDKVRWAERERAEAMREVAGVVERSRDVVKDKPYELEMVVVGERGVERIDRFTAAESGGERSGGGDD</sequence>
<reference evidence="8 9" key="1">
    <citation type="submission" date="2022-07" db="EMBL/GenBank/DDBJ databases">
        <title>Genome-wide signatures of adaptation to extreme environments.</title>
        <authorList>
            <person name="Cho C.H."/>
            <person name="Yoon H.S."/>
        </authorList>
    </citation>
    <scope>NUCLEOTIDE SEQUENCE [LARGE SCALE GENOMIC DNA]</scope>
    <source>
        <strain evidence="8 9">DBV 063 E5</strain>
    </source>
</reference>
<comment type="function">
    <text evidence="1">The proteasome is a multicatalytic proteinase complex which is characterized by its ability to cleave peptides with Arg, Phe, Tyr, Leu, and Glu adjacent to the leaving group at neutral or slightly basic pH. The proteasome has an ATP-dependent proteolytic activity.</text>
</comment>
<organism evidence="8 9">
    <name type="scientific">Cyanidium caldarium</name>
    <name type="common">Red alga</name>
    <dbReference type="NCBI Taxonomy" id="2771"/>
    <lineage>
        <taxon>Eukaryota</taxon>
        <taxon>Rhodophyta</taxon>
        <taxon>Bangiophyceae</taxon>
        <taxon>Cyanidiales</taxon>
        <taxon>Cyanidiaceae</taxon>
        <taxon>Cyanidium</taxon>
    </lineage>
</organism>
<dbReference type="InterPro" id="IPR000426">
    <property type="entry name" value="Proteasome_asu_N"/>
</dbReference>
<evidence type="ECO:0000256" key="4">
    <source>
        <dbReference type="ARBA" id="ARBA00023242"/>
    </source>
</evidence>
<evidence type="ECO:0000259" key="7">
    <source>
        <dbReference type="PROSITE" id="PS00388"/>
    </source>
</evidence>
<dbReference type="GO" id="GO:0019773">
    <property type="term" value="C:proteasome core complex, alpha-subunit complex"/>
    <property type="evidence" value="ECO:0007669"/>
    <property type="project" value="UniProtKB-UniRule"/>
</dbReference>
<dbReference type="Pfam" id="PF10584">
    <property type="entry name" value="Proteasome_A_N"/>
    <property type="match status" value="1"/>
</dbReference>
<keyword evidence="4 6" id="KW-0539">Nucleus</keyword>
<comment type="subcellular location">
    <subcellularLocation>
        <location evidence="6">Cytoplasm</location>
    </subcellularLocation>
    <subcellularLocation>
        <location evidence="6">Nucleus</location>
    </subcellularLocation>
</comment>
<evidence type="ECO:0000256" key="3">
    <source>
        <dbReference type="ARBA" id="ARBA00022942"/>
    </source>
</evidence>
<evidence type="ECO:0000256" key="6">
    <source>
        <dbReference type="RuleBase" id="RU000551"/>
    </source>
</evidence>
<dbReference type="InterPro" id="IPR001353">
    <property type="entry name" value="Proteasome_sua/b"/>
</dbReference>
<dbReference type="GO" id="GO:0006511">
    <property type="term" value="P:ubiquitin-dependent protein catabolic process"/>
    <property type="evidence" value="ECO:0007669"/>
    <property type="project" value="InterPro"/>
</dbReference>
<evidence type="ECO:0000313" key="9">
    <source>
        <dbReference type="Proteomes" id="UP001301350"/>
    </source>
</evidence>
<name>A0AAV9IPP6_CYACA</name>
<protein>
    <recommendedName>
        <fullName evidence="6">Proteasome subunit alpha type</fullName>
    </recommendedName>
</protein>